<accession>A0A7X2IPP0</accession>
<dbReference type="Gene3D" id="1.20.120.160">
    <property type="entry name" value="HPT domain"/>
    <property type="match status" value="1"/>
</dbReference>
<dbReference type="Proteomes" id="UP000446768">
    <property type="component" value="Unassembled WGS sequence"/>
</dbReference>
<keyword evidence="1" id="KW-0902">Two-component regulatory system</keyword>
<dbReference type="GO" id="GO:0000160">
    <property type="term" value="P:phosphorelay signal transduction system"/>
    <property type="evidence" value="ECO:0007669"/>
    <property type="project" value="UniProtKB-KW"/>
</dbReference>
<evidence type="ECO:0000259" key="3">
    <source>
        <dbReference type="PROSITE" id="PS50894"/>
    </source>
</evidence>
<feature type="domain" description="HPt" evidence="3">
    <location>
        <begin position="33"/>
        <end position="124"/>
    </location>
</feature>
<evidence type="ECO:0000256" key="2">
    <source>
        <dbReference type="PROSITE-ProRule" id="PRU00110"/>
    </source>
</evidence>
<dbReference type="PROSITE" id="PS50894">
    <property type="entry name" value="HPT"/>
    <property type="match status" value="1"/>
</dbReference>
<dbReference type="SUPFAM" id="SSF47226">
    <property type="entry name" value="Histidine-containing phosphotransfer domain, HPT domain"/>
    <property type="match status" value="1"/>
</dbReference>
<dbReference type="GO" id="GO:0004672">
    <property type="term" value="F:protein kinase activity"/>
    <property type="evidence" value="ECO:0007669"/>
    <property type="project" value="UniProtKB-ARBA"/>
</dbReference>
<proteinExistence type="predicted"/>
<reference evidence="4 5" key="1">
    <citation type="submission" date="2019-11" db="EMBL/GenBank/DDBJ databases">
        <title>Novel species isolated from a subtropical stream in China.</title>
        <authorList>
            <person name="Lu H."/>
        </authorList>
    </citation>
    <scope>NUCLEOTIDE SEQUENCE [LARGE SCALE GENOMIC DNA]</scope>
    <source>
        <strain evidence="4 5">FT92W</strain>
    </source>
</reference>
<dbReference type="Pfam" id="PF01627">
    <property type="entry name" value="Hpt"/>
    <property type="match status" value="1"/>
</dbReference>
<evidence type="ECO:0000313" key="4">
    <source>
        <dbReference type="EMBL" id="MRV73669.1"/>
    </source>
</evidence>
<dbReference type="EMBL" id="WKJJ01000011">
    <property type="protein sequence ID" value="MRV73669.1"/>
    <property type="molecule type" value="Genomic_DNA"/>
</dbReference>
<gene>
    <name evidence="4" type="ORF">GJ700_18310</name>
</gene>
<evidence type="ECO:0000256" key="1">
    <source>
        <dbReference type="ARBA" id="ARBA00023012"/>
    </source>
</evidence>
<sequence>MTTSGVQENGQEFIPGVFDVARLMAAAAAQPGQREALLALMDKVCGSARSDMDEAFDAWRAGQPQEAARLIHGLRGSIGTLGASVFSATSRELESAVREGRVADPLFDRARGELQASVDAALAWLAHQPRVAAASGNDAANDAAIARWKTLLAERDIDAVRHYQQVRPALAALGAARAAAIEQAMARLDFAAVLIVLGERP</sequence>
<evidence type="ECO:0000313" key="5">
    <source>
        <dbReference type="Proteomes" id="UP000446768"/>
    </source>
</evidence>
<keyword evidence="5" id="KW-1185">Reference proteome</keyword>
<dbReference type="InterPro" id="IPR008207">
    <property type="entry name" value="Sig_transdc_His_kin_Hpt_dom"/>
</dbReference>
<dbReference type="RefSeq" id="WP_154376471.1">
    <property type="nucleotide sequence ID" value="NZ_WKJJ01000011.1"/>
</dbReference>
<name>A0A7X2IPP0_9BURK</name>
<comment type="caution">
    <text evidence="4">The sequence shown here is derived from an EMBL/GenBank/DDBJ whole genome shotgun (WGS) entry which is preliminary data.</text>
</comment>
<feature type="modified residue" description="Phosphohistidine" evidence="2">
    <location>
        <position position="72"/>
    </location>
</feature>
<dbReference type="InterPro" id="IPR036641">
    <property type="entry name" value="HPT_dom_sf"/>
</dbReference>
<keyword evidence="2" id="KW-0597">Phosphoprotein</keyword>
<dbReference type="AlphaFoldDB" id="A0A7X2IPP0"/>
<organism evidence="4 5">
    <name type="scientific">Pseudoduganella rivuli</name>
    <dbReference type="NCBI Taxonomy" id="2666085"/>
    <lineage>
        <taxon>Bacteria</taxon>
        <taxon>Pseudomonadati</taxon>
        <taxon>Pseudomonadota</taxon>
        <taxon>Betaproteobacteria</taxon>
        <taxon>Burkholderiales</taxon>
        <taxon>Oxalobacteraceae</taxon>
        <taxon>Telluria group</taxon>
        <taxon>Pseudoduganella</taxon>
    </lineage>
</organism>
<protein>
    <recommendedName>
        <fullName evidence="3">HPt domain-containing protein</fullName>
    </recommendedName>
</protein>